<reference evidence="3" key="3">
    <citation type="submission" date="2025-04" db="UniProtKB">
        <authorList>
            <consortium name="RefSeq"/>
        </authorList>
    </citation>
    <scope>IDENTIFICATION</scope>
    <source>
        <strain evidence="3">CBS 781.70</strain>
    </source>
</reference>
<dbReference type="EMBL" id="ML975163">
    <property type="protein sequence ID" value="KAF1811008.1"/>
    <property type="molecule type" value="Genomic_DNA"/>
</dbReference>
<dbReference type="GeneID" id="54420344"/>
<sequence>MPLNLTLDDESLPLTRSIANENFPQQGQIDWVSLSRGTINFSFGVLSRLSAASVDPYTLSLGHFIGSNFQFSCTGRQNIEQTLRGLKSFGGVGDVLWFGFGVKHLIRAISVTEQGAMLVALCATLAECFPDEISAEVLSHLAKGTADLKVVPSLSEWRSLVRCCAGTVATTPFPLRAETLMGVHVGIATGSSVGNPDPHGLAETLLGIGKLSRGVWKSITITGPREVGWIAAVAEWLFGLTVTILNEDGDVKYSSSRIDHVASIIILPENTSETVGKAPMLHVVDKSFELRTALDLFNLNSSVPLGGDNVTRICGRVKWHQCLHAAFGIHFEKLMTMKTTFCEIFASASRVFKAIANCNKDIQTGDSSRNRLYTDRSFGIGLIQHSANWLPELSPAASTIQNCYDNTPDAEARSKYEARLALLAVSCKCRLCDPPKSRVRKDDADLRCLVVITETIIVLCRLLSTLELVESPFPLLRGIQKLYGVQATRRCRFRDQETDMGAVVHILDDPRVEGTAPLLAALSLFAGRSALNLDKNVIWPCAVSAGGICVYLNTLHEPSDDKEVVNQICVVPGQIECNEKPFYCVEDWPYSNENLSRWLDGQAECRMREPTGDERWTKMTNSSLMCSVKVEVKETVRSLAIRYNIMDDRNQPTHLSFSPMLLAQGASHSRGLVHCPESHRVQPMVASGSPSEELLKRLEETGITFRLLKAPVLGRCAALTSFGHNLILQENECLDCCIKSALSSDSTEIIVISQTERGSASDSVFSENR</sequence>
<accession>A0A6G1FZ05</accession>
<dbReference type="OrthoDB" id="3344043at2759"/>
<reference evidence="1 3" key="1">
    <citation type="submission" date="2020-01" db="EMBL/GenBank/DDBJ databases">
        <authorList>
            <consortium name="DOE Joint Genome Institute"/>
            <person name="Haridas S."/>
            <person name="Albert R."/>
            <person name="Binder M."/>
            <person name="Bloem J."/>
            <person name="Labutti K."/>
            <person name="Salamov A."/>
            <person name="Andreopoulos B."/>
            <person name="Baker S.E."/>
            <person name="Barry K."/>
            <person name="Bills G."/>
            <person name="Bluhm B.H."/>
            <person name="Cannon C."/>
            <person name="Castanera R."/>
            <person name="Culley D.E."/>
            <person name="Daum C."/>
            <person name="Ezra D."/>
            <person name="Gonzalez J.B."/>
            <person name="Henrissat B."/>
            <person name="Kuo A."/>
            <person name="Liang C."/>
            <person name="Lipzen A."/>
            <person name="Lutzoni F."/>
            <person name="Magnuson J."/>
            <person name="Mondo S."/>
            <person name="Nolan M."/>
            <person name="Ohm R."/>
            <person name="Pangilinan J."/>
            <person name="Park H.-J."/>
            <person name="Ramirez L."/>
            <person name="Alfaro M."/>
            <person name="Sun H."/>
            <person name="Tritt A."/>
            <person name="Yoshinaga Y."/>
            <person name="Zwiers L.-H."/>
            <person name="Turgeon B.G."/>
            <person name="Goodwin S.B."/>
            <person name="Spatafora J.W."/>
            <person name="Crous P.W."/>
            <person name="Grigoriev I.V."/>
        </authorList>
    </citation>
    <scope>NUCLEOTIDE SEQUENCE</scope>
    <source>
        <strain evidence="1 3">CBS 781.70</strain>
    </source>
</reference>
<dbReference type="RefSeq" id="XP_033532639.1">
    <property type="nucleotide sequence ID" value="XM_033679774.1"/>
</dbReference>
<evidence type="ECO:0000313" key="3">
    <source>
        <dbReference type="RefSeq" id="XP_033532639.1"/>
    </source>
</evidence>
<dbReference type="AlphaFoldDB" id="A0A6G1FZ05"/>
<proteinExistence type="predicted"/>
<reference evidence="3" key="2">
    <citation type="submission" date="2020-04" db="EMBL/GenBank/DDBJ databases">
        <authorList>
            <consortium name="NCBI Genome Project"/>
        </authorList>
    </citation>
    <scope>NUCLEOTIDE SEQUENCE</scope>
    <source>
        <strain evidence="3">CBS 781.70</strain>
    </source>
</reference>
<dbReference type="Proteomes" id="UP000504638">
    <property type="component" value="Unplaced"/>
</dbReference>
<protein>
    <submittedName>
        <fullName evidence="1 3">Uncharacterized protein</fullName>
    </submittedName>
</protein>
<organism evidence="1">
    <name type="scientific">Eremomyces bilateralis CBS 781.70</name>
    <dbReference type="NCBI Taxonomy" id="1392243"/>
    <lineage>
        <taxon>Eukaryota</taxon>
        <taxon>Fungi</taxon>
        <taxon>Dikarya</taxon>
        <taxon>Ascomycota</taxon>
        <taxon>Pezizomycotina</taxon>
        <taxon>Dothideomycetes</taxon>
        <taxon>Dothideomycetes incertae sedis</taxon>
        <taxon>Eremomycetales</taxon>
        <taxon>Eremomycetaceae</taxon>
        <taxon>Eremomyces</taxon>
    </lineage>
</organism>
<evidence type="ECO:0000313" key="2">
    <source>
        <dbReference type="Proteomes" id="UP000504638"/>
    </source>
</evidence>
<evidence type="ECO:0000313" key="1">
    <source>
        <dbReference type="EMBL" id="KAF1811008.1"/>
    </source>
</evidence>
<gene>
    <name evidence="1 3" type="ORF">P152DRAFT_459882</name>
</gene>
<name>A0A6G1FZ05_9PEZI</name>
<keyword evidence="2" id="KW-1185">Reference proteome</keyword>